<feature type="transmembrane region" description="Helical" evidence="1">
    <location>
        <begin position="52"/>
        <end position="77"/>
    </location>
</feature>
<dbReference type="RefSeq" id="WP_133753587.1">
    <property type="nucleotide sequence ID" value="NZ_CP171129.1"/>
</dbReference>
<keyword evidence="1" id="KW-1133">Transmembrane helix</keyword>
<dbReference type="OrthoDB" id="3734015at2"/>
<evidence type="ECO:0000313" key="2">
    <source>
        <dbReference type="EMBL" id="TDT33012.1"/>
    </source>
</evidence>
<proteinExistence type="predicted"/>
<keyword evidence="1" id="KW-0472">Membrane</keyword>
<evidence type="ECO:0000256" key="1">
    <source>
        <dbReference type="SAM" id="Phobius"/>
    </source>
</evidence>
<dbReference type="InterPro" id="IPR009781">
    <property type="entry name" value="DUF1345"/>
</dbReference>
<comment type="caution">
    <text evidence="2">The sequence shown here is derived from an EMBL/GenBank/DDBJ whole genome shotgun (WGS) entry which is preliminary data.</text>
</comment>
<accession>A0A4R7J6I7</accession>
<protein>
    <submittedName>
        <fullName evidence="2">Putative membrane protein</fullName>
    </submittedName>
</protein>
<reference evidence="2 3" key="1">
    <citation type="submission" date="2019-03" db="EMBL/GenBank/DDBJ databases">
        <title>Genomic Encyclopedia of Archaeal and Bacterial Type Strains, Phase II (KMG-II): from individual species to whole genera.</title>
        <authorList>
            <person name="Goeker M."/>
        </authorList>
    </citation>
    <scope>NUCLEOTIDE SEQUENCE [LARGE SCALE GENOMIC DNA]</scope>
    <source>
        <strain evidence="2 3">DSM 24323</strain>
    </source>
</reference>
<sequence length="225" mass="24424">MSPAAAGRTRVPPAERLRSENVRGYGAALVSSLTFVVIGTLLAVAVPAAARYVLVLGPFTVWILLTVAQVVMLLVAFRGLRGEELRLAAVQGRRSKPGGLLGPVTPALLAVIAVFLLIALPQIRVVTAMVPLALVLVICCWVNIMVHFALEYAEMDPAQVRFPEDRADRPFSDYVYLAFAVQSTFGTTDVEMRSPQVRKRVTTQGMIAFTYNTLIVTMIITLIIG</sequence>
<dbReference type="Proteomes" id="UP000295371">
    <property type="component" value="Unassembled WGS sequence"/>
</dbReference>
<feature type="transmembrane region" description="Helical" evidence="1">
    <location>
        <begin position="126"/>
        <end position="150"/>
    </location>
</feature>
<organism evidence="2 3">
    <name type="scientific">Naumannella halotolerans</name>
    <dbReference type="NCBI Taxonomy" id="993414"/>
    <lineage>
        <taxon>Bacteria</taxon>
        <taxon>Bacillati</taxon>
        <taxon>Actinomycetota</taxon>
        <taxon>Actinomycetes</taxon>
        <taxon>Propionibacteriales</taxon>
        <taxon>Propionibacteriaceae</taxon>
        <taxon>Naumannella</taxon>
    </lineage>
</organism>
<gene>
    <name evidence="2" type="ORF">CLV29_0606</name>
</gene>
<evidence type="ECO:0000313" key="3">
    <source>
        <dbReference type="Proteomes" id="UP000295371"/>
    </source>
</evidence>
<keyword evidence="3" id="KW-1185">Reference proteome</keyword>
<keyword evidence="1" id="KW-0812">Transmembrane</keyword>
<dbReference type="EMBL" id="SOAW01000001">
    <property type="protein sequence ID" value="TDT33012.1"/>
    <property type="molecule type" value="Genomic_DNA"/>
</dbReference>
<dbReference type="AlphaFoldDB" id="A0A4R7J6I7"/>
<feature type="transmembrane region" description="Helical" evidence="1">
    <location>
        <begin position="98"/>
        <end position="120"/>
    </location>
</feature>
<feature type="transmembrane region" description="Helical" evidence="1">
    <location>
        <begin position="201"/>
        <end position="224"/>
    </location>
</feature>
<name>A0A4R7J6I7_9ACTN</name>
<dbReference type="Pfam" id="PF07077">
    <property type="entry name" value="DUF1345"/>
    <property type="match status" value="1"/>
</dbReference>
<feature type="transmembrane region" description="Helical" evidence="1">
    <location>
        <begin position="25"/>
        <end position="46"/>
    </location>
</feature>